<gene>
    <name evidence="1" type="ORF">EDD31_0860</name>
</gene>
<protein>
    <recommendedName>
        <fullName evidence="3">MmpS family membrane protein</fullName>
    </recommendedName>
</protein>
<evidence type="ECO:0008006" key="3">
    <source>
        <dbReference type="Google" id="ProtNLM"/>
    </source>
</evidence>
<sequence>MPSPTISTPPSTPAGSNARRLLGAAACLTAVGALSACSLFEEALPITYEVDVAGDVDDEPVRVEYLGREWGLGDQETVGETVPRAAALPVSYETLAQSGDSVSITAAAIPGAVLSCTVLVDGEVVDEQESPAPGEEVTCGTTVQE</sequence>
<evidence type="ECO:0000313" key="1">
    <source>
        <dbReference type="EMBL" id="ROR72508.1"/>
    </source>
</evidence>
<dbReference type="Gene3D" id="2.60.40.2880">
    <property type="entry name" value="MmpS1-5, C-terminal soluble domain"/>
    <property type="match status" value="1"/>
</dbReference>
<proteinExistence type="predicted"/>
<dbReference type="InterPro" id="IPR038468">
    <property type="entry name" value="MmpS_C"/>
</dbReference>
<dbReference type="AlphaFoldDB" id="A0A3N2BBA6"/>
<dbReference type="RefSeq" id="WP_123303058.1">
    <property type="nucleotide sequence ID" value="NZ_RKHK01000001.1"/>
</dbReference>
<dbReference type="Proteomes" id="UP000280668">
    <property type="component" value="Unassembled WGS sequence"/>
</dbReference>
<accession>A0A3N2BBA6</accession>
<organism evidence="1 2">
    <name type="scientific">Bogoriella caseilytica</name>
    <dbReference type="NCBI Taxonomy" id="56055"/>
    <lineage>
        <taxon>Bacteria</taxon>
        <taxon>Bacillati</taxon>
        <taxon>Actinomycetota</taxon>
        <taxon>Actinomycetes</taxon>
        <taxon>Micrococcales</taxon>
        <taxon>Bogoriellaceae</taxon>
        <taxon>Bogoriella</taxon>
    </lineage>
</organism>
<dbReference type="EMBL" id="RKHK01000001">
    <property type="protein sequence ID" value="ROR72508.1"/>
    <property type="molecule type" value="Genomic_DNA"/>
</dbReference>
<reference evidence="1 2" key="1">
    <citation type="submission" date="2018-11" db="EMBL/GenBank/DDBJ databases">
        <title>Sequencing the genomes of 1000 actinobacteria strains.</title>
        <authorList>
            <person name="Klenk H.-P."/>
        </authorList>
    </citation>
    <scope>NUCLEOTIDE SEQUENCE [LARGE SCALE GENOMIC DNA]</scope>
    <source>
        <strain evidence="1 2">DSM 11294</strain>
    </source>
</reference>
<evidence type="ECO:0000313" key="2">
    <source>
        <dbReference type="Proteomes" id="UP000280668"/>
    </source>
</evidence>
<dbReference type="OrthoDB" id="3398257at2"/>
<comment type="caution">
    <text evidence="1">The sequence shown here is derived from an EMBL/GenBank/DDBJ whole genome shotgun (WGS) entry which is preliminary data.</text>
</comment>
<keyword evidence="2" id="KW-1185">Reference proteome</keyword>
<name>A0A3N2BBA6_9MICO</name>